<feature type="transmembrane region" description="Helical" evidence="2">
    <location>
        <begin position="247"/>
        <end position="269"/>
    </location>
</feature>
<accession>A0ABZ2M8G6</accession>
<keyword evidence="5" id="KW-1185">Reference proteome</keyword>
<evidence type="ECO:0000313" key="4">
    <source>
        <dbReference type="EMBL" id="WXB18803.1"/>
    </source>
</evidence>
<keyword evidence="2" id="KW-0472">Membrane</keyword>
<reference evidence="4 5" key="1">
    <citation type="submission" date="2021-12" db="EMBL/GenBank/DDBJ databases">
        <title>Discovery of the Pendulisporaceae a myxobacterial family with distinct sporulation behavior and unique specialized metabolism.</title>
        <authorList>
            <person name="Garcia R."/>
            <person name="Popoff A."/>
            <person name="Bader C.D."/>
            <person name="Loehr J."/>
            <person name="Walesch S."/>
            <person name="Walt C."/>
            <person name="Boldt J."/>
            <person name="Bunk B."/>
            <person name="Haeckl F.J.F.P.J."/>
            <person name="Gunesch A.P."/>
            <person name="Birkelbach J."/>
            <person name="Nuebel U."/>
            <person name="Pietschmann T."/>
            <person name="Bach T."/>
            <person name="Mueller R."/>
        </authorList>
    </citation>
    <scope>NUCLEOTIDE SEQUENCE [LARGE SCALE GENOMIC DNA]</scope>
    <source>
        <strain evidence="4 5">MSr11954</strain>
    </source>
</reference>
<keyword evidence="3" id="KW-0732">Signal</keyword>
<feature type="region of interest" description="Disordered" evidence="1">
    <location>
        <begin position="196"/>
        <end position="241"/>
    </location>
</feature>
<keyword evidence="2" id="KW-0812">Transmembrane</keyword>
<keyword evidence="2" id="KW-1133">Transmembrane helix</keyword>
<feature type="compositionally biased region" description="Pro residues" evidence="1">
    <location>
        <begin position="197"/>
        <end position="211"/>
    </location>
</feature>
<name>A0ABZ2M8G6_9BACT</name>
<evidence type="ECO:0000256" key="2">
    <source>
        <dbReference type="SAM" id="Phobius"/>
    </source>
</evidence>
<evidence type="ECO:0000313" key="5">
    <source>
        <dbReference type="Proteomes" id="UP001370348"/>
    </source>
</evidence>
<evidence type="ECO:0008006" key="6">
    <source>
        <dbReference type="Google" id="ProtNLM"/>
    </source>
</evidence>
<dbReference type="Proteomes" id="UP001370348">
    <property type="component" value="Chromosome"/>
</dbReference>
<feature type="signal peptide" evidence="3">
    <location>
        <begin position="1"/>
        <end position="23"/>
    </location>
</feature>
<gene>
    <name evidence="4" type="ORF">LZC94_16390</name>
</gene>
<dbReference type="RefSeq" id="WP_394828429.1">
    <property type="nucleotide sequence ID" value="NZ_CP089984.1"/>
</dbReference>
<organism evidence="4 5">
    <name type="scientific">Pendulispora albinea</name>
    <dbReference type="NCBI Taxonomy" id="2741071"/>
    <lineage>
        <taxon>Bacteria</taxon>
        <taxon>Pseudomonadati</taxon>
        <taxon>Myxococcota</taxon>
        <taxon>Myxococcia</taxon>
        <taxon>Myxococcales</taxon>
        <taxon>Sorangiineae</taxon>
        <taxon>Pendulisporaceae</taxon>
        <taxon>Pendulispora</taxon>
    </lineage>
</organism>
<protein>
    <recommendedName>
        <fullName evidence="6">PEGA domain-containing protein</fullName>
    </recommendedName>
</protein>
<feature type="chain" id="PRO_5045270345" description="PEGA domain-containing protein" evidence="3">
    <location>
        <begin position="24"/>
        <end position="355"/>
    </location>
</feature>
<evidence type="ECO:0000256" key="3">
    <source>
        <dbReference type="SAM" id="SignalP"/>
    </source>
</evidence>
<dbReference type="EMBL" id="CP089984">
    <property type="protein sequence ID" value="WXB18803.1"/>
    <property type="molecule type" value="Genomic_DNA"/>
</dbReference>
<evidence type="ECO:0000256" key="1">
    <source>
        <dbReference type="SAM" id="MobiDB-lite"/>
    </source>
</evidence>
<feature type="compositionally biased region" description="Low complexity" evidence="1">
    <location>
        <begin position="212"/>
        <end position="228"/>
    </location>
</feature>
<feature type="transmembrane region" description="Helical" evidence="2">
    <location>
        <begin position="298"/>
        <end position="319"/>
    </location>
</feature>
<sequence length="355" mass="37006">MTRASLLLALALTGTFAITSATATTAHAQPQTPSAAEIRTARDLFAKAERDQEAQQWAAALDKLQKVAAIKLTPGVRFRMAHCEENLGRLLDAQADYVGAHEQARAENNKEVLEAASEALAQLRTRIPTLKVIIPQGVNEAEVTVVVDKKTLAPGETGYVTNLEPGTHVLEVRATGRQTYSKSLKVVEREITTVEPPLLPVPSSGPPPAPAPASASAPAPAKASATSAVQEQRPADRASAGGANRTLPIVATAGAVALVGLGFGAFALAGNKASDARNTCNRGVACDDARGAIRTWDALAITGWATGAALGAFAVYLWVKPSPSNASSALHLSTSTDRQVRLVPWGTGMRLEGSF</sequence>
<proteinExistence type="predicted"/>